<evidence type="ECO:0000313" key="1">
    <source>
        <dbReference type="EMBL" id="HIV04623.1"/>
    </source>
</evidence>
<reference evidence="1" key="1">
    <citation type="submission" date="2020-10" db="EMBL/GenBank/DDBJ databases">
        <authorList>
            <person name="Gilroy R."/>
        </authorList>
    </citation>
    <scope>NUCLEOTIDE SEQUENCE</scope>
    <source>
        <strain evidence="1">10669</strain>
    </source>
</reference>
<evidence type="ECO:0000313" key="2">
    <source>
        <dbReference type="Proteomes" id="UP000886812"/>
    </source>
</evidence>
<reference evidence="1" key="2">
    <citation type="journal article" date="2021" name="PeerJ">
        <title>Extensive microbial diversity within the chicken gut microbiome revealed by metagenomics and culture.</title>
        <authorList>
            <person name="Gilroy R."/>
            <person name="Ravi A."/>
            <person name="Getino M."/>
            <person name="Pursley I."/>
            <person name="Horton D.L."/>
            <person name="Alikhan N.F."/>
            <person name="Baker D."/>
            <person name="Gharbi K."/>
            <person name="Hall N."/>
            <person name="Watson M."/>
            <person name="Adriaenssens E.M."/>
            <person name="Foster-Nyarko E."/>
            <person name="Jarju S."/>
            <person name="Secka A."/>
            <person name="Antonio M."/>
            <person name="Oren A."/>
            <person name="Chaudhuri R.R."/>
            <person name="La Ragione R."/>
            <person name="Hildebrand F."/>
            <person name="Pallen M.J."/>
        </authorList>
    </citation>
    <scope>NUCLEOTIDE SEQUENCE</scope>
    <source>
        <strain evidence="1">10669</strain>
    </source>
</reference>
<organism evidence="1 2">
    <name type="scientific">Candidatus Spyradosoma merdigallinarum</name>
    <dbReference type="NCBI Taxonomy" id="2840950"/>
    <lineage>
        <taxon>Bacteria</taxon>
        <taxon>Pseudomonadati</taxon>
        <taxon>Verrucomicrobiota</taxon>
        <taxon>Opitutia</taxon>
        <taxon>Opitutia incertae sedis</taxon>
        <taxon>Candidatus Spyradosoma</taxon>
    </lineage>
</organism>
<dbReference type="SUPFAM" id="SSF51556">
    <property type="entry name" value="Metallo-dependent hydrolases"/>
    <property type="match status" value="1"/>
</dbReference>
<protein>
    <submittedName>
        <fullName evidence="1">TatD family hydrolase</fullName>
    </submittedName>
</protein>
<dbReference type="Pfam" id="PF01026">
    <property type="entry name" value="TatD_DNase"/>
    <property type="match status" value="1"/>
</dbReference>
<accession>A0A9D1NLG9</accession>
<name>A0A9D1NLG9_9BACT</name>
<dbReference type="AlphaFoldDB" id="A0A9D1NLG9"/>
<dbReference type="EMBL" id="DVOG01000146">
    <property type="protein sequence ID" value="HIV04623.1"/>
    <property type="molecule type" value="Genomic_DNA"/>
</dbReference>
<dbReference type="Gene3D" id="3.20.20.140">
    <property type="entry name" value="Metal-dependent hydrolases"/>
    <property type="match status" value="1"/>
</dbReference>
<keyword evidence="1" id="KW-0378">Hydrolase</keyword>
<comment type="caution">
    <text evidence="1">The sequence shown here is derived from an EMBL/GenBank/DDBJ whole genome shotgun (WGS) entry which is preliminary data.</text>
</comment>
<dbReference type="GO" id="GO:0016788">
    <property type="term" value="F:hydrolase activity, acting on ester bonds"/>
    <property type="evidence" value="ECO:0007669"/>
    <property type="project" value="InterPro"/>
</dbReference>
<dbReference type="PANTHER" id="PTHR47176">
    <property type="entry name" value="OSJNBA0020J04.13 PROTEIN"/>
    <property type="match status" value="1"/>
</dbReference>
<dbReference type="InterPro" id="IPR001130">
    <property type="entry name" value="TatD-like"/>
</dbReference>
<gene>
    <name evidence="1" type="ORF">IAC75_05695</name>
</gene>
<sequence length="205" mass="21991">MTTTPFPPRNFFAAFTDAHAHLPASAADDAAVRLPAGTRVLLNATRPGDFPRVAALAEKFPDAVVPAFGVHPWFADEWSAEAEKILRRRLSDAPGDAAVGEIGLDRCRGNAPAQEKAFREQLEIAAEFRAPVSIHCVRAFGRTEETLRAFAEAGTLPPFLLHAYGGSPEQAKIFARLGGAFSAPRKPLPPECLVVPESDAPLSAR</sequence>
<dbReference type="PANTHER" id="PTHR47176:SF1">
    <property type="entry name" value="OS04G0577500 PROTEIN"/>
    <property type="match status" value="1"/>
</dbReference>
<proteinExistence type="predicted"/>
<dbReference type="InterPro" id="IPR032466">
    <property type="entry name" value="Metal_Hydrolase"/>
</dbReference>
<dbReference type="Proteomes" id="UP000886812">
    <property type="component" value="Unassembled WGS sequence"/>
</dbReference>